<protein>
    <submittedName>
        <fullName evidence="2">Uncharacterized protein</fullName>
    </submittedName>
</protein>
<dbReference type="EMBL" id="BTRK01000004">
    <property type="protein sequence ID" value="GMR48644.1"/>
    <property type="molecule type" value="Genomic_DNA"/>
</dbReference>
<reference evidence="3" key="1">
    <citation type="submission" date="2022-10" db="EMBL/GenBank/DDBJ databases">
        <title>Genome assembly of Pristionchus species.</title>
        <authorList>
            <person name="Yoshida K."/>
            <person name="Sommer R.J."/>
        </authorList>
    </citation>
    <scope>NUCLEOTIDE SEQUENCE [LARGE SCALE GENOMIC DNA]</scope>
    <source>
        <strain evidence="3">RS5460</strain>
    </source>
</reference>
<comment type="caution">
    <text evidence="2">The sequence shown here is derived from an EMBL/GenBank/DDBJ whole genome shotgun (WGS) entry which is preliminary data.</text>
</comment>
<feature type="non-terminal residue" evidence="2">
    <location>
        <position position="214"/>
    </location>
</feature>
<evidence type="ECO:0000313" key="2">
    <source>
        <dbReference type="EMBL" id="GMR48644.1"/>
    </source>
</evidence>
<gene>
    <name evidence="2" type="ORF">PMAYCL1PPCAC_18839</name>
</gene>
<evidence type="ECO:0000313" key="3">
    <source>
        <dbReference type="Proteomes" id="UP001328107"/>
    </source>
</evidence>
<organism evidence="2 3">
    <name type="scientific">Pristionchus mayeri</name>
    <dbReference type="NCBI Taxonomy" id="1317129"/>
    <lineage>
        <taxon>Eukaryota</taxon>
        <taxon>Metazoa</taxon>
        <taxon>Ecdysozoa</taxon>
        <taxon>Nematoda</taxon>
        <taxon>Chromadorea</taxon>
        <taxon>Rhabditida</taxon>
        <taxon>Rhabditina</taxon>
        <taxon>Diplogasteromorpha</taxon>
        <taxon>Diplogasteroidea</taxon>
        <taxon>Neodiplogasteridae</taxon>
        <taxon>Pristionchus</taxon>
    </lineage>
</organism>
<feature type="non-terminal residue" evidence="2">
    <location>
        <position position="1"/>
    </location>
</feature>
<keyword evidence="1" id="KW-0732">Signal</keyword>
<dbReference type="Proteomes" id="UP001328107">
    <property type="component" value="Unassembled WGS sequence"/>
</dbReference>
<feature type="signal peptide" evidence="1">
    <location>
        <begin position="1"/>
        <end position="19"/>
    </location>
</feature>
<feature type="chain" id="PRO_5042994961" evidence="1">
    <location>
        <begin position="20"/>
        <end position="214"/>
    </location>
</feature>
<name>A0AAN5I1U4_9BILA</name>
<dbReference type="AlphaFoldDB" id="A0AAN5I1U4"/>
<proteinExistence type="predicted"/>
<sequence length="214" mass="22517">CLGCLTAWAALLLLAAAAALQLHAATAGAPLGELSDLSLVSSSLEVASLLTAALTRGLDLQHLTDKGGSSLLAPVPPFTPPDGPDDVWWRRFTFNFRNSLLRSQMMTPLLISDNERSSRSRDAPCGSSFSSCLICSSELTPARSVGAEGRECVLSFSLHSSFCSTDCATALDPPTTVHCESVRCLRVARLQLPRLSESLLSPPSALSSSLSSPS</sequence>
<keyword evidence="3" id="KW-1185">Reference proteome</keyword>
<accession>A0AAN5I1U4</accession>
<evidence type="ECO:0000256" key="1">
    <source>
        <dbReference type="SAM" id="SignalP"/>
    </source>
</evidence>